<feature type="transmembrane region" description="Helical" evidence="2">
    <location>
        <begin position="173"/>
        <end position="190"/>
    </location>
</feature>
<keyword evidence="2" id="KW-0472">Membrane</keyword>
<feature type="transmembrane region" description="Helical" evidence="2">
    <location>
        <begin position="210"/>
        <end position="232"/>
    </location>
</feature>
<feature type="region of interest" description="Disordered" evidence="1">
    <location>
        <begin position="253"/>
        <end position="282"/>
    </location>
</feature>
<sequence length="282" mass="31468">MGKVVVSLKPFPATASQLLISHTLSPSVCSIGRSQNKEIADGMPPTQAHYEREVEIGIAVSSFAILYHQSVWRKKVSVAQSVMEPEIETLEHGSSNTAEEQRPSLIIRFLQVCFACFQAVIAACFNCCYHHRIRGDYEDPEADSTAVDVDEVSKKDGGGSLFVFRSYTKPEGFVLYPGPFMSLSMNLFAYNQQKDYGSMNVAHAEPPSTLVIVLAFIEMCLSCYGAWFWIWYAYEVYCQHSLIVLLEMGQETDEEEADAMETDDVSDDSVFGDDANLSKKED</sequence>
<accession>A0A2A6BWZ0</accession>
<dbReference type="AlphaFoldDB" id="A0A2A6BWZ0"/>
<proteinExistence type="predicted"/>
<keyword evidence="4" id="KW-1185">Reference proteome</keyword>
<dbReference type="Proteomes" id="UP000005239">
    <property type="component" value="Unassembled WGS sequence"/>
</dbReference>
<name>A0A2A6BWZ0_PRIPA</name>
<dbReference type="EnsemblMetazoa" id="PPA05061.1">
    <property type="protein sequence ID" value="PPA05061.1"/>
    <property type="gene ID" value="WBGene00094615"/>
</dbReference>
<evidence type="ECO:0000313" key="3">
    <source>
        <dbReference type="EnsemblMetazoa" id="PPA05061.1"/>
    </source>
</evidence>
<evidence type="ECO:0000313" key="4">
    <source>
        <dbReference type="Proteomes" id="UP000005239"/>
    </source>
</evidence>
<reference evidence="3" key="2">
    <citation type="submission" date="2022-06" db="UniProtKB">
        <authorList>
            <consortium name="EnsemblMetazoa"/>
        </authorList>
    </citation>
    <scope>IDENTIFICATION</scope>
    <source>
        <strain evidence="3">PS312</strain>
    </source>
</reference>
<reference evidence="4" key="1">
    <citation type="journal article" date="2008" name="Nat. Genet.">
        <title>The Pristionchus pacificus genome provides a unique perspective on nematode lifestyle and parasitism.</title>
        <authorList>
            <person name="Dieterich C."/>
            <person name="Clifton S.W."/>
            <person name="Schuster L.N."/>
            <person name="Chinwalla A."/>
            <person name="Delehaunty K."/>
            <person name="Dinkelacker I."/>
            <person name="Fulton L."/>
            <person name="Fulton R."/>
            <person name="Godfrey J."/>
            <person name="Minx P."/>
            <person name="Mitreva M."/>
            <person name="Roeseler W."/>
            <person name="Tian H."/>
            <person name="Witte H."/>
            <person name="Yang S.P."/>
            <person name="Wilson R.K."/>
            <person name="Sommer R.J."/>
        </authorList>
    </citation>
    <scope>NUCLEOTIDE SEQUENCE [LARGE SCALE GENOMIC DNA]</scope>
    <source>
        <strain evidence="4">PS312</strain>
    </source>
</reference>
<organism evidence="3 4">
    <name type="scientific">Pristionchus pacificus</name>
    <name type="common">Parasitic nematode worm</name>
    <dbReference type="NCBI Taxonomy" id="54126"/>
    <lineage>
        <taxon>Eukaryota</taxon>
        <taxon>Metazoa</taxon>
        <taxon>Ecdysozoa</taxon>
        <taxon>Nematoda</taxon>
        <taxon>Chromadorea</taxon>
        <taxon>Rhabditida</taxon>
        <taxon>Rhabditina</taxon>
        <taxon>Diplogasteromorpha</taxon>
        <taxon>Diplogasteroidea</taxon>
        <taxon>Neodiplogasteridae</taxon>
        <taxon>Pristionchus</taxon>
    </lineage>
</organism>
<protein>
    <submittedName>
        <fullName evidence="3">Uncharacterized protein</fullName>
    </submittedName>
</protein>
<keyword evidence="2" id="KW-0812">Transmembrane</keyword>
<keyword evidence="2" id="KW-1133">Transmembrane helix</keyword>
<evidence type="ECO:0000256" key="1">
    <source>
        <dbReference type="SAM" id="MobiDB-lite"/>
    </source>
</evidence>
<evidence type="ECO:0000256" key="2">
    <source>
        <dbReference type="SAM" id="Phobius"/>
    </source>
</evidence>
<gene>
    <name evidence="3" type="primary">WBGene00094615</name>
</gene>
<accession>A0A8R1U4M0</accession>
<feature type="compositionally biased region" description="Acidic residues" evidence="1">
    <location>
        <begin position="253"/>
        <end position="271"/>
    </location>
</feature>